<reference evidence="2" key="1">
    <citation type="submission" date="2016-10" db="EMBL/GenBank/DDBJ databases">
        <authorList>
            <person name="Varghese N."/>
            <person name="Submissions S."/>
        </authorList>
    </citation>
    <scope>NUCLEOTIDE SEQUENCE [LARGE SCALE GENOMIC DNA]</scope>
    <source>
        <strain evidence="2">CGMCC 1.9127</strain>
    </source>
</reference>
<dbReference type="Pfam" id="PF12614">
    <property type="entry name" value="RRF_GI"/>
    <property type="match status" value="1"/>
</dbReference>
<proteinExistence type="predicted"/>
<protein>
    <submittedName>
        <fullName evidence="1">Ribosome recycling factor</fullName>
    </submittedName>
</protein>
<gene>
    <name evidence="1" type="ORF">SAMN05216262_101144</name>
</gene>
<dbReference type="EMBL" id="FOBI01000001">
    <property type="protein sequence ID" value="SEK35367.1"/>
    <property type="molecule type" value="Genomic_DNA"/>
</dbReference>
<dbReference type="InterPro" id="IPR022253">
    <property type="entry name" value="Ribosome_recyc_fac_bac"/>
</dbReference>
<dbReference type="OrthoDB" id="6199326at2"/>
<name>A0A1H7GCZ7_9GAMM</name>
<evidence type="ECO:0000313" key="1">
    <source>
        <dbReference type="EMBL" id="SEK35367.1"/>
    </source>
</evidence>
<dbReference type="RefSeq" id="WP_085282986.1">
    <property type="nucleotide sequence ID" value="NZ_FOBI01000001.1"/>
</dbReference>
<accession>A0A1H7GCZ7</accession>
<keyword evidence="2" id="KW-1185">Reference proteome</keyword>
<sequence>MKTPKNQTPFIILPSFLRRVLRAYALKSLIRAQGCELNRIGRSRNWQLKASFEQLEATIAAISDSEEPSWQWLATHLAKQSKNLAFDVLVGIAKKKPGITVSELMQRTDCTIAQARRVIDTIEFDD</sequence>
<dbReference type="Proteomes" id="UP000199297">
    <property type="component" value="Unassembled WGS sequence"/>
</dbReference>
<dbReference type="AlphaFoldDB" id="A0A1H7GCZ7"/>
<evidence type="ECO:0000313" key="2">
    <source>
        <dbReference type="Proteomes" id="UP000199297"/>
    </source>
</evidence>
<organism evidence="1 2">
    <name type="scientific">Colwellia chukchiensis</name>
    <dbReference type="NCBI Taxonomy" id="641665"/>
    <lineage>
        <taxon>Bacteria</taxon>
        <taxon>Pseudomonadati</taxon>
        <taxon>Pseudomonadota</taxon>
        <taxon>Gammaproteobacteria</taxon>
        <taxon>Alteromonadales</taxon>
        <taxon>Colwelliaceae</taxon>
        <taxon>Colwellia</taxon>
    </lineage>
</organism>